<accession>A0A7W5E1N5</accession>
<sequence length="440" mass="49000">MPTPTRAQCREMNRDELERLQLSKLNRLLLSLMNHPLYANTLAVHELPLQNLDELSSFPLLTKNELLGKQPGDPALLFHLTKDHYRRFHQTSGSRGWPMPVLDTADDWSWWLQCWQYVLDAAEVTSADIAMMAFSFGPFIGFWSANDALVERGVLVVPGGGLSSLARLKLIEQQQCTVLCCTPTYALHLASVAAEHDIDLTKNRVSRIIVAGEPGGSVPAVRAAIESQWQARVVDHSGASELGAWGFAGQDDTGLHLIESEFIAEFLVFDQPGGAPRKAEEDEPSELVMTNLGRFGGPAIRYRTGDIVRPQWNHDLPCRFVHLPGGVLGRADDMLVIRGVNVFPSSIEAIVREVSSAAEFRMIATRQDEMDQIRIEIERPQSTDSPDDHSPAPDASVVLAELMRERLALRVPVDLVEYGSLPRSEGKSRRWVDQRDQKLS</sequence>
<evidence type="ECO:0000259" key="1">
    <source>
        <dbReference type="Pfam" id="PF14535"/>
    </source>
</evidence>
<dbReference type="InterPro" id="IPR042099">
    <property type="entry name" value="ANL_N_sf"/>
</dbReference>
<dbReference type="AlphaFoldDB" id="A0A7W5E1N5"/>
<dbReference type="Gene3D" id="3.40.50.12780">
    <property type="entry name" value="N-terminal domain of ligase-like"/>
    <property type="match status" value="1"/>
</dbReference>
<proteinExistence type="predicted"/>
<comment type="caution">
    <text evidence="2">The sequence shown here is derived from an EMBL/GenBank/DDBJ whole genome shotgun (WGS) entry which is preliminary data.</text>
</comment>
<name>A0A7W5E1N5_9BACT</name>
<keyword evidence="2" id="KW-0436">Ligase</keyword>
<dbReference type="InterPro" id="IPR028154">
    <property type="entry name" value="AMP-dep_Lig_C"/>
</dbReference>
<dbReference type="EMBL" id="JACHXU010000016">
    <property type="protein sequence ID" value="MBB3208544.1"/>
    <property type="molecule type" value="Genomic_DNA"/>
</dbReference>
<dbReference type="GO" id="GO:0047475">
    <property type="term" value="F:phenylacetate-CoA ligase activity"/>
    <property type="evidence" value="ECO:0007669"/>
    <property type="project" value="UniProtKB-EC"/>
</dbReference>
<feature type="domain" description="AMP-dependent ligase C-terminal" evidence="1">
    <location>
        <begin position="339"/>
        <end position="435"/>
    </location>
</feature>
<dbReference type="PANTHER" id="PTHR43845:SF1">
    <property type="entry name" value="BLR5969 PROTEIN"/>
    <property type="match status" value="1"/>
</dbReference>
<evidence type="ECO:0000313" key="3">
    <source>
        <dbReference type="Proteomes" id="UP000536179"/>
    </source>
</evidence>
<dbReference type="PANTHER" id="PTHR43845">
    <property type="entry name" value="BLR5969 PROTEIN"/>
    <property type="match status" value="1"/>
</dbReference>
<dbReference type="Proteomes" id="UP000536179">
    <property type="component" value="Unassembled WGS sequence"/>
</dbReference>
<protein>
    <submittedName>
        <fullName evidence="2">Phenylacetate-CoA ligase</fullName>
        <ecNumber evidence="2">6.2.1.30</ecNumber>
    </submittedName>
</protein>
<dbReference type="InterPro" id="IPR045851">
    <property type="entry name" value="AMP-bd_C_sf"/>
</dbReference>
<dbReference type="RefSeq" id="WP_246420368.1">
    <property type="nucleotide sequence ID" value="NZ_JACHXU010000016.1"/>
</dbReference>
<dbReference type="SUPFAM" id="SSF56801">
    <property type="entry name" value="Acetyl-CoA synthetase-like"/>
    <property type="match status" value="1"/>
</dbReference>
<organism evidence="2 3">
    <name type="scientific">Aporhodopirellula rubra</name>
    <dbReference type="NCBI Taxonomy" id="980271"/>
    <lineage>
        <taxon>Bacteria</taxon>
        <taxon>Pseudomonadati</taxon>
        <taxon>Planctomycetota</taxon>
        <taxon>Planctomycetia</taxon>
        <taxon>Pirellulales</taxon>
        <taxon>Pirellulaceae</taxon>
        <taxon>Aporhodopirellula</taxon>
    </lineage>
</organism>
<gene>
    <name evidence="2" type="ORF">FHS27_004373</name>
</gene>
<evidence type="ECO:0000313" key="2">
    <source>
        <dbReference type="EMBL" id="MBB3208544.1"/>
    </source>
</evidence>
<dbReference type="EC" id="6.2.1.30" evidence="2"/>
<dbReference type="Gene3D" id="3.30.300.30">
    <property type="match status" value="1"/>
</dbReference>
<reference evidence="2 3" key="1">
    <citation type="submission" date="2020-08" db="EMBL/GenBank/DDBJ databases">
        <title>Genomic Encyclopedia of Type Strains, Phase III (KMG-III): the genomes of soil and plant-associated and newly described type strains.</title>
        <authorList>
            <person name="Whitman W."/>
        </authorList>
    </citation>
    <scope>NUCLEOTIDE SEQUENCE [LARGE SCALE GENOMIC DNA]</scope>
    <source>
        <strain evidence="2 3">CECT 8075</strain>
    </source>
</reference>
<dbReference type="Pfam" id="PF14535">
    <property type="entry name" value="AMP-binding_C_2"/>
    <property type="match status" value="1"/>
</dbReference>
<keyword evidence="3" id="KW-1185">Reference proteome</keyword>